<dbReference type="RefSeq" id="WP_379033201.1">
    <property type="nucleotide sequence ID" value="NZ_JBHRXE010000058.1"/>
</dbReference>
<name>A0ABV7S4V3_9RHOB</name>
<feature type="region of interest" description="Disordered" evidence="1">
    <location>
        <begin position="157"/>
        <end position="177"/>
    </location>
</feature>
<comment type="caution">
    <text evidence="2">The sequence shown here is derived from an EMBL/GenBank/DDBJ whole genome shotgun (WGS) entry which is preliminary data.</text>
</comment>
<accession>A0ABV7S4V3</accession>
<sequence length="189" mass="20163">MTVKPNNAPFDRSQSRHRGIVGQYLTRDPRPAETPAMERLRCAFAAARNALPYAERAPGGDLDRTLRIPMPAARMVTLDIGADHLPAFEAPASNQPSEAMTLAESLLTYARTLQAGAHLLIEPKGRVIETGTGVPALQVVPMGLEVVRPAPFEVVLDPDGDDDPENPGTAPLTPLGSVLVGDRSNGLMI</sequence>
<organism evidence="2 3">
    <name type="scientific">Paracoccus simplex</name>
    <dbReference type="NCBI Taxonomy" id="2086346"/>
    <lineage>
        <taxon>Bacteria</taxon>
        <taxon>Pseudomonadati</taxon>
        <taxon>Pseudomonadota</taxon>
        <taxon>Alphaproteobacteria</taxon>
        <taxon>Rhodobacterales</taxon>
        <taxon>Paracoccaceae</taxon>
        <taxon>Paracoccus</taxon>
    </lineage>
</organism>
<gene>
    <name evidence="2" type="ORF">ACFOMP_18185</name>
</gene>
<evidence type="ECO:0000256" key="1">
    <source>
        <dbReference type="SAM" id="MobiDB-lite"/>
    </source>
</evidence>
<dbReference type="Proteomes" id="UP001595596">
    <property type="component" value="Unassembled WGS sequence"/>
</dbReference>
<reference evidence="3" key="1">
    <citation type="journal article" date="2019" name="Int. J. Syst. Evol. Microbiol.">
        <title>The Global Catalogue of Microorganisms (GCM) 10K type strain sequencing project: providing services to taxonomists for standard genome sequencing and annotation.</title>
        <authorList>
            <consortium name="The Broad Institute Genomics Platform"/>
            <consortium name="The Broad Institute Genome Sequencing Center for Infectious Disease"/>
            <person name="Wu L."/>
            <person name="Ma J."/>
        </authorList>
    </citation>
    <scope>NUCLEOTIDE SEQUENCE [LARGE SCALE GENOMIC DNA]</scope>
    <source>
        <strain evidence="3">VKM B-3226</strain>
    </source>
</reference>
<dbReference type="EMBL" id="JBHRXE010000058">
    <property type="protein sequence ID" value="MFC3571387.1"/>
    <property type="molecule type" value="Genomic_DNA"/>
</dbReference>
<protein>
    <submittedName>
        <fullName evidence="2">Uncharacterized protein</fullName>
    </submittedName>
</protein>
<keyword evidence="3" id="KW-1185">Reference proteome</keyword>
<evidence type="ECO:0000313" key="2">
    <source>
        <dbReference type="EMBL" id="MFC3571387.1"/>
    </source>
</evidence>
<proteinExistence type="predicted"/>
<evidence type="ECO:0000313" key="3">
    <source>
        <dbReference type="Proteomes" id="UP001595596"/>
    </source>
</evidence>